<dbReference type="Gene3D" id="1.25.40.620">
    <property type="match status" value="1"/>
</dbReference>
<evidence type="ECO:0000313" key="4">
    <source>
        <dbReference type="EMBL" id="AFZ19345.1"/>
    </source>
</evidence>
<proteinExistence type="predicted"/>
<dbReference type="PATRIC" id="fig|1173027.3.peg.3984"/>
<feature type="region of interest" description="Disordered" evidence="1">
    <location>
        <begin position="47"/>
        <end position="69"/>
    </location>
</feature>
<feature type="transmembrane region" description="Helical" evidence="2">
    <location>
        <begin position="6"/>
        <end position="24"/>
    </location>
</feature>
<name>K9WFZ8_9CYAN</name>
<feature type="compositionally biased region" description="Basic and acidic residues" evidence="1">
    <location>
        <begin position="114"/>
        <end position="127"/>
    </location>
</feature>
<dbReference type="Pfam" id="PF05419">
    <property type="entry name" value="GUN4"/>
    <property type="match status" value="1"/>
</dbReference>
<feature type="region of interest" description="Disordered" evidence="1">
    <location>
        <begin position="114"/>
        <end position="144"/>
    </location>
</feature>
<dbReference type="SUPFAM" id="SSF140869">
    <property type="entry name" value="GUN4-like"/>
    <property type="match status" value="1"/>
</dbReference>
<dbReference type="InterPro" id="IPR008629">
    <property type="entry name" value="GUN4-like"/>
</dbReference>
<dbReference type="STRING" id="1173027.Mic7113_3621"/>
<sequence>MSNIIGMITVLVGAVGAGVSVWFVSRQQRQQEQEHHQETERRLLAQLEQERHQHEEVERQQQQEQKHYQETERRLLAQLEQERRQRQEIERQRQQEQERHQETERRLLAQLEQERRQHQEVSPKDLNQEPNQEATPPEPHFPSWDSFNHVIQTGIGDLEKSLTNSFEEVATPTPERTPNFVLKLRDLLASGKWEEADKETLKIMLQVAGREKKGWLDVASIQNFPCEDFRVIDQLWLQSSNGRFGFSVQKHIWKSVGGNLKADDKIYKAFGDLVEWRVNENWLQINDLTFEPSAPVGHLPATAVRLGGLSWGVDGFWWEKREAYVFLLSEKDW</sequence>
<keyword evidence="2" id="KW-0812">Transmembrane</keyword>
<evidence type="ECO:0000256" key="1">
    <source>
        <dbReference type="SAM" id="MobiDB-lite"/>
    </source>
</evidence>
<protein>
    <submittedName>
        <fullName evidence="4">Membrane protein involved in colicin uptake</fullName>
    </submittedName>
</protein>
<evidence type="ECO:0000313" key="5">
    <source>
        <dbReference type="Proteomes" id="UP000010471"/>
    </source>
</evidence>
<keyword evidence="2" id="KW-0472">Membrane</keyword>
<dbReference type="HOGENOM" id="CLU_833706_0_0_3"/>
<keyword evidence="5" id="KW-1185">Reference proteome</keyword>
<keyword evidence="2" id="KW-1133">Transmembrane helix</keyword>
<dbReference type="GO" id="GO:0046906">
    <property type="term" value="F:tetrapyrrole binding"/>
    <property type="evidence" value="ECO:0007669"/>
    <property type="project" value="TreeGrafter"/>
</dbReference>
<dbReference type="PANTHER" id="PTHR34800:SF1">
    <property type="entry name" value="TETRAPYRROLE-BINDING PROTEIN, CHLOROPLASTIC"/>
    <property type="match status" value="1"/>
</dbReference>
<dbReference type="Proteomes" id="UP000010471">
    <property type="component" value="Chromosome"/>
</dbReference>
<dbReference type="RefSeq" id="WP_015183486.1">
    <property type="nucleotide sequence ID" value="NC_019738.1"/>
</dbReference>
<dbReference type="PANTHER" id="PTHR34800">
    <property type="entry name" value="TETRAPYRROLE-BINDING PROTEIN, CHLOROPLASTIC"/>
    <property type="match status" value="1"/>
</dbReference>
<dbReference type="Gene3D" id="1.10.10.1770">
    <property type="entry name" value="Gun4-like"/>
    <property type="match status" value="1"/>
</dbReference>
<reference evidence="4 5" key="1">
    <citation type="submission" date="2012-06" db="EMBL/GenBank/DDBJ databases">
        <title>Finished chromosome of genome of Microcoleus sp. PCC 7113.</title>
        <authorList>
            <consortium name="US DOE Joint Genome Institute"/>
            <person name="Gugger M."/>
            <person name="Coursin T."/>
            <person name="Rippka R."/>
            <person name="Tandeau De Marsac N."/>
            <person name="Huntemann M."/>
            <person name="Wei C.-L."/>
            <person name="Han J."/>
            <person name="Detter J.C."/>
            <person name="Han C."/>
            <person name="Tapia R."/>
            <person name="Chen A."/>
            <person name="Kyrpides N."/>
            <person name="Mavromatis K."/>
            <person name="Markowitz V."/>
            <person name="Szeto E."/>
            <person name="Ivanova N."/>
            <person name="Pagani I."/>
            <person name="Pati A."/>
            <person name="Goodwin L."/>
            <person name="Nordberg H.P."/>
            <person name="Cantor M.N."/>
            <person name="Hua S.X."/>
            <person name="Woyke T."/>
            <person name="Kerfeld C.A."/>
        </authorList>
    </citation>
    <scope>NUCLEOTIDE SEQUENCE [LARGE SCALE GENOMIC DNA]</scope>
    <source>
        <strain evidence="4 5">PCC 7113</strain>
    </source>
</reference>
<dbReference type="AlphaFoldDB" id="K9WFZ8"/>
<dbReference type="OrthoDB" id="7915178at2"/>
<gene>
    <name evidence="4" type="ORF">Mic7113_3621</name>
</gene>
<dbReference type="CDD" id="cd16383">
    <property type="entry name" value="GUN4"/>
    <property type="match status" value="1"/>
</dbReference>
<evidence type="ECO:0000259" key="3">
    <source>
        <dbReference type="Pfam" id="PF05419"/>
    </source>
</evidence>
<dbReference type="InterPro" id="IPR037215">
    <property type="entry name" value="GUN4-like_sf"/>
</dbReference>
<dbReference type="KEGG" id="mic:Mic7113_3621"/>
<feature type="domain" description="GUN4-like" evidence="3">
    <location>
        <begin position="183"/>
        <end position="303"/>
    </location>
</feature>
<accession>K9WFZ8</accession>
<evidence type="ECO:0000256" key="2">
    <source>
        <dbReference type="SAM" id="Phobius"/>
    </source>
</evidence>
<dbReference type="eggNOG" id="COG4249">
    <property type="taxonomic scope" value="Bacteria"/>
</dbReference>
<organism evidence="4 5">
    <name type="scientific">Allocoleopsis franciscana PCC 7113</name>
    <dbReference type="NCBI Taxonomy" id="1173027"/>
    <lineage>
        <taxon>Bacteria</taxon>
        <taxon>Bacillati</taxon>
        <taxon>Cyanobacteriota</taxon>
        <taxon>Cyanophyceae</taxon>
        <taxon>Coleofasciculales</taxon>
        <taxon>Coleofasciculaceae</taxon>
        <taxon>Allocoleopsis</taxon>
        <taxon>Allocoleopsis franciscana</taxon>
    </lineage>
</organism>
<dbReference type="EMBL" id="CP003630">
    <property type="protein sequence ID" value="AFZ19345.1"/>
    <property type="molecule type" value="Genomic_DNA"/>
</dbReference>